<sequence>MIEIYNECVFLESLINILYSEEKWIKVHSAEFLLSTNTACGDVFNEFKNQELLFNNEEEYRIGIWRVLYKVSSKRSEKQKYLLKILEAFFSGIDKIHALETLSKLKVAVSNYSSSFREEILNMKEHNNYYIYGLWNLYFTNDIDRYVVLNRLFNVLMDHQQLTVNKILVSYIFRFIDVPKEFYNKLLLIDYKTWEPNLKLQYISTLLTLAEIDQNNSLLIKDLLKLQNENNYLETAILAISTTRGENINQLMKQYYKVLSDKNSANYNADFHATADYAMIKFLKWS</sequence>
<dbReference type="Proteomes" id="UP001597205">
    <property type="component" value="Unassembled WGS sequence"/>
</dbReference>
<accession>A0ABW3RLK2</accession>
<gene>
    <name evidence="1" type="ORF">ACFQ2C_08205</name>
</gene>
<protein>
    <submittedName>
        <fullName evidence="1">Uncharacterized protein</fullName>
    </submittedName>
</protein>
<keyword evidence="2" id="KW-1185">Reference proteome</keyword>
<name>A0ABW3RLK2_9SPHI</name>
<evidence type="ECO:0000313" key="1">
    <source>
        <dbReference type="EMBL" id="MFD1165582.1"/>
    </source>
</evidence>
<reference evidence="2" key="1">
    <citation type="journal article" date="2019" name="Int. J. Syst. Evol. Microbiol.">
        <title>The Global Catalogue of Microorganisms (GCM) 10K type strain sequencing project: providing services to taxonomists for standard genome sequencing and annotation.</title>
        <authorList>
            <consortium name="The Broad Institute Genomics Platform"/>
            <consortium name="The Broad Institute Genome Sequencing Center for Infectious Disease"/>
            <person name="Wu L."/>
            <person name="Ma J."/>
        </authorList>
    </citation>
    <scope>NUCLEOTIDE SEQUENCE [LARGE SCALE GENOMIC DNA]</scope>
    <source>
        <strain evidence="2">CCUG 52468</strain>
    </source>
</reference>
<proteinExistence type="predicted"/>
<evidence type="ECO:0000313" key="2">
    <source>
        <dbReference type="Proteomes" id="UP001597205"/>
    </source>
</evidence>
<dbReference type="EMBL" id="JBHTKY010000009">
    <property type="protein sequence ID" value="MFD1165582.1"/>
    <property type="molecule type" value="Genomic_DNA"/>
</dbReference>
<comment type="caution">
    <text evidence="1">The sequence shown here is derived from an EMBL/GenBank/DDBJ whole genome shotgun (WGS) entry which is preliminary data.</text>
</comment>
<dbReference type="RefSeq" id="WP_380895709.1">
    <property type="nucleotide sequence ID" value="NZ_JBHTKY010000009.1"/>
</dbReference>
<organism evidence="1 2">
    <name type="scientific">Sphingobacterium daejeonense</name>
    <dbReference type="NCBI Taxonomy" id="371142"/>
    <lineage>
        <taxon>Bacteria</taxon>
        <taxon>Pseudomonadati</taxon>
        <taxon>Bacteroidota</taxon>
        <taxon>Sphingobacteriia</taxon>
        <taxon>Sphingobacteriales</taxon>
        <taxon>Sphingobacteriaceae</taxon>
        <taxon>Sphingobacterium</taxon>
    </lineage>
</organism>